<gene>
    <name evidence="3" type="ORF">SAMN04488505_10650</name>
</gene>
<proteinExistence type="predicted"/>
<dbReference type="Gene3D" id="1.10.3730.20">
    <property type="match status" value="1"/>
</dbReference>
<dbReference type="EMBL" id="FOBB01000006">
    <property type="protein sequence ID" value="SEM75292.1"/>
    <property type="molecule type" value="Genomic_DNA"/>
</dbReference>
<dbReference type="RefSeq" id="WP_089917282.1">
    <property type="nucleotide sequence ID" value="NZ_FOBB01000006.1"/>
</dbReference>
<sequence>MKTLTAVNTANRSFLLAILAICFLASGGIFVRLSTLPPIHTGFYRVLFSVFLLYPFVKSKLRQLDVKTMATIIIAGVFLALDLILWNISFHLTSVANANLFANLVPFTMIPVAYFVFKERLQPRFFLGVAITLAGIFLLVSGKINPTFSNYKGDLLAFATSVFYALFLLTVYTIRDKVDALTIMFISAFGSLPVLFGAMVWREGFYVPQTFTDLYPLICLAVLSQILGQGLLSYCMGKLPVAVASVVVLTQPLIAAVYAYVLFHERLSFGEMAGMLVALTGIFFAKKP</sequence>
<feature type="transmembrane region" description="Helical" evidence="1">
    <location>
        <begin position="69"/>
        <end position="88"/>
    </location>
</feature>
<keyword evidence="4" id="KW-1185">Reference proteome</keyword>
<keyword evidence="1" id="KW-0472">Membrane</keyword>
<dbReference type="AlphaFoldDB" id="A0A1H8AX15"/>
<feature type="transmembrane region" description="Helical" evidence="1">
    <location>
        <begin position="156"/>
        <end position="174"/>
    </location>
</feature>
<feature type="domain" description="EamA" evidence="2">
    <location>
        <begin position="152"/>
        <end position="284"/>
    </location>
</feature>
<feature type="transmembrane region" description="Helical" evidence="1">
    <location>
        <begin position="214"/>
        <end position="234"/>
    </location>
</feature>
<organism evidence="3 4">
    <name type="scientific">Chitinophaga rupis</name>
    <dbReference type="NCBI Taxonomy" id="573321"/>
    <lineage>
        <taxon>Bacteria</taxon>
        <taxon>Pseudomonadati</taxon>
        <taxon>Bacteroidota</taxon>
        <taxon>Chitinophagia</taxon>
        <taxon>Chitinophagales</taxon>
        <taxon>Chitinophagaceae</taxon>
        <taxon>Chitinophaga</taxon>
    </lineage>
</organism>
<dbReference type="InterPro" id="IPR037185">
    <property type="entry name" value="EmrE-like"/>
</dbReference>
<dbReference type="SUPFAM" id="SSF103481">
    <property type="entry name" value="Multidrug resistance efflux transporter EmrE"/>
    <property type="match status" value="2"/>
</dbReference>
<dbReference type="STRING" id="573321.SAMN04488505_10650"/>
<dbReference type="OrthoDB" id="1523209at2"/>
<dbReference type="PANTHER" id="PTHR22911">
    <property type="entry name" value="ACYL-MALONYL CONDENSING ENZYME-RELATED"/>
    <property type="match status" value="1"/>
</dbReference>
<feature type="transmembrane region" description="Helical" evidence="1">
    <location>
        <begin position="124"/>
        <end position="144"/>
    </location>
</feature>
<feature type="transmembrane region" description="Helical" evidence="1">
    <location>
        <begin position="267"/>
        <end position="285"/>
    </location>
</feature>
<feature type="transmembrane region" description="Helical" evidence="1">
    <location>
        <begin position="100"/>
        <end position="117"/>
    </location>
</feature>
<name>A0A1H8AX15_9BACT</name>
<evidence type="ECO:0000256" key="1">
    <source>
        <dbReference type="SAM" id="Phobius"/>
    </source>
</evidence>
<feature type="transmembrane region" description="Helical" evidence="1">
    <location>
        <begin position="181"/>
        <end position="202"/>
    </location>
</feature>
<feature type="domain" description="EamA" evidence="2">
    <location>
        <begin position="14"/>
        <end position="140"/>
    </location>
</feature>
<keyword evidence="1" id="KW-0812">Transmembrane</keyword>
<reference evidence="3 4" key="1">
    <citation type="submission" date="2016-10" db="EMBL/GenBank/DDBJ databases">
        <authorList>
            <person name="de Groot N.N."/>
        </authorList>
    </citation>
    <scope>NUCLEOTIDE SEQUENCE [LARGE SCALE GENOMIC DNA]</scope>
    <source>
        <strain evidence="3 4">DSM 21039</strain>
    </source>
</reference>
<dbReference type="PANTHER" id="PTHR22911:SF76">
    <property type="entry name" value="EAMA DOMAIN-CONTAINING PROTEIN"/>
    <property type="match status" value="1"/>
</dbReference>
<dbReference type="Proteomes" id="UP000198984">
    <property type="component" value="Unassembled WGS sequence"/>
</dbReference>
<accession>A0A1H8AX15</accession>
<protein>
    <submittedName>
        <fullName evidence="3">Threonine/homoserine efflux transporter RhtA</fullName>
    </submittedName>
</protein>
<dbReference type="GO" id="GO:0016020">
    <property type="term" value="C:membrane"/>
    <property type="evidence" value="ECO:0007669"/>
    <property type="project" value="InterPro"/>
</dbReference>
<dbReference type="Pfam" id="PF00892">
    <property type="entry name" value="EamA"/>
    <property type="match status" value="2"/>
</dbReference>
<evidence type="ECO:0000259" key="2">
    <source>
        <dbReference type="Pfam" id="PF00892"/>
    </source>
</evidence>
<evidence type="ECO:0000313" key="4">
    <source>
        <dbReference type="Proteomes" id="UP000198984"/>
    </source>
</evidence>
<feature type="transmembrane region" description="Helical" evidence="1">
    <location>
        <begin position="241"/>
        <end position="261"/>
    </location>
</feature>
<keyword evidence="1" id="KW-1133">Transmembrane helix</keyword>
<evidence type="ECO:0000313" key="3">
    <source>
        <dbReference type="EMBL" id="SEM75292.1"/>
    </source>
</evidence>
<feature type="transmembrane region" description="Helical" evidence="1">
    <location>
        <begin position="12"/>
        <end position="33"/>
    </location>
</feature>
<feature type="transmembrane region" description="Helical" evidence="1">
    <location>
        <begin position="39"/>
        <end position="57"/>
    </location>
</feature>
<dbReference type="InterPro" id="IPR000620">
    <property type="entry name" value="EamA_dom"/>
</dbReference>